<organism evidence="2 3">
    <name type="scientific">Celeribacter halophilus</name>
    <dbReference type="NCBI Taxonomy" id="576117"/>
    <lineage>
        <taxon>Bacteria</taxon>
        <taxon>Pseudomonadati</taxon>
        <taxon>Pseudomonadota</taxon>
        <taxon>Alphaproteobacteria</taxon>
        <taxon>Rhodobacterales</taxon>
        <taxon>Roseobacteraceae</taxon>
        <taxon>Celeribacter</taxon>
    </lineage>
</organism>
<sequence>MVFSVIGGKTRVFSVFVITGNFRVITNSIFYPISESPRGILHHLAFLVAATVLQSVYPFAQRDAFTRQCTDRFPCPKGARGVVI</sequence>
<keyword evidence="1" id="KW-0472">Membrane</keyword>
<dbReference type="EMBL" id="FORY01000006">
    <property type="protein sequence ID" value="SFJ58179.1"/>
    <property type="molecule type" value="Genomic_DNA"/>
</dbReference>
<dbReference type="Proteomes" id="UP000183299">
    <property type="component" value="Unassembled WGS sequence"/>
</dbReference>
<keyword evidence="1" id="KW-0812">Transmembrane</keyword>
<protein>
    <submittedName>
        <fullName evidence="2">Uncharacterized protein</fullName>
    </submittedName>
</protein>
<feature type="transmembrane region" description="Helical" evidence="1">
    <location>
        <begin position="40"/>
        <end position="60"/>
    </location>
</feature>
<name>A0A1I3SKE9_9RHOB</name>
<dbReference type="AlphaFoldDB" id="A0A1I3SKE9"/>
<dbReference type="STRING" id="576117.SAMN04488138_106221"/>
<evidence type="ECO:0000313" key="2">
    <source>
        <dbReference type="EMBL" id="SFJ58179.1"/>
    </source>
</evidence>
<reference evidence="2 3" key="1">
    <citation type="submission" date="2016-10" db="EMBL/GenBank/DDBJ databases">
        <authorList>
            <person name="de Groot N.N."/>
        </authorList>
    </citation>
    <scope>NUCLEOTIDE SEQUENCE [LARGE SCALE GENOMIC DNA]</scope>
    <source>
        <strain evidence="2 3">CGMCC 1.8891</strain>
    </source>
</reference>
<evidence type="ECO:0000256" key="1">
    <source>
        <dbReference type="SAM" id="Phobius"/>
    </source>
</evidence>
<accession>A0A1I3SKE9</accession>
<keyword evidence="1" id="KW-1133">Transmembrane helix</keyword>
<keyword evidence="3" id="KW-1185">Reference proteome</keyword>
<evidence type="ECO:0000313" key="3">
    <source>
        <dbReference type="Proteomes" id="UP000183299"/>
    </source>
</evidence>
<proteinExistence type="predicted"/>
<feature type="transmembrane region" description="Helical" evidence="1">
    <location>
        <begin position="12"/>
        <end position="34"/>
    </location>
</feature>
<gene>
    <name evidence="2" type="ORF">SAMN04488138_106221</name>
</gene>